<dbReference type="SUPFAM" id="SSF141694">
    <property type="entry name" value="AF2212/PG0164-like"/>
    <property type="match status" value="1"/>
</dbReference>
<dbReference type="RefSeq" id="WP_215238207.1">
    <property type="nucleotide sequence ID" value="NZ_CAJRAF010000001.1"/>
</dbReference>
<evidence type="ECO:0000313" key="1">
    <source>
        <dbReference type="EMBL" id="CAG4995182.1"/>
    </source>
</evidence>
<dbReference type="Pfam" id="PF13376">
    <property type="entry name" value="OmdA"/>
    <property type="match status" value="1"/>
</dbReference>
<evidence type="ECO:0000313" key="2">
    <source>
        <dbReference type="Proteomes" id="UP000680038"/>
    </source>
</evidence>
<accession>A0A916N555</accession>
<gene>
    <name evidence="1" type="ORF">DYBT9275_01572</name>
</gene>
<protein>
    <recommendedName>
        <fullName evidence="3">DUF1905 domain-containing protein</fullName>
    </recommendedName>
</protein>
<organism evidence="1 2">
    <name type="scientific">Dyadobacter helix</name>
    <dbReference type="NCBI Taxonomy" id="2822344"/>
    <lineage>
        <taxon>Bacteria</taxon>
        <taxon>Pseudomonadati</taxon>
        <taxon>Bacteroidota</taxon>
        <taxon>Cytophagia</taxon>
        <taxon>Cytophagales</taxon>
        <taxon>Spirosomataceae</taxon>
        <taxon>Dyadobacter</taxon>
    </lineage>
</organism>
<sequence length="159" mass="18333">MEKPFVDKEYVLEKFDGKGGWTYAVIPEAVTSSKNYFNWVKVRGSIDGVELRGYKLMSMGKGKLFLPVKAEIRKKIGKKEGDRVHIILYEDNTPLEIPEELRLCLADEPKAYENFMNLTEGYQKEFINYIYSAKTENTRVERIAKTINIVLAGKTLSRQ</sequence>
<name>A0A916N555_9BACT</name>
<dbReference type="Gene3D" id="2.40.30.100">
    <property type="entry name" value="AF2212/PG0164-like"/>
    <property type="match status" value="1"/>
</dbReference>
<reference evidence="1" key="1">
    <citation type="submission" date="2021-04" db="EMBL/GenBank/DDBJ databases">
        <authorList>
            <person name="Rodrigo-Torres L."/>
            <person name="Arahal R. D."/>
            <person name="Lucena T."/>
        </authorList>
    </citation>
    <scope>NUCLEOTIDE SEQUENCE</scope>
    <source>
        <strain evidence="1">CECT 9275</strain>
    </source>
</reference>
<dbReference type="InterPro" id="IPR015018">
    <property type="entry name" value="DUF1905"/>
</dbReference>
<dbReference type="InterPro" id="IPR037079">
    <property type="entry name" value="AF2212/PG0164-like_sf"/>
</dbReference>
<comment type="caution">
    <text evidence="1">The sequence shown here is derived from an EMBL/GenBank/DDBJ whole genome shotgun (WGS) entry which is preliminary data.</text>
</comment>
<evidence type="ECO:0008006" key="3">
    <source>
        <dbReference type="Google" id="ProtNLM"/>
    </source>
</evidence>
<dbReference type="Proteomes" id="UP000680038">
    <property type="component" value="Unassembled WGS sequence"/>
</dbReference>
<keyword evidence="2" id="KW-1185">Reference proteome</keyword>
<dbReference type="EMBL" id="CAJRAF010000001">
    <property type="protein sequence ID" value="CAG4995182.1"/>
    <property type="molecule type" value="Genomic_DNA"/>
</dbReference>
<dbReference type="AlphaFoldDB" id="A0A916N555"/>
<dbReference type="Pfam" id="PF08922">
    <property type="entry name" value="DUF1905"/>
    <property type="match status" value="1"/>
</dbReference>
<proteinExistence type="predicted"/>